<dbReference type="Proteomes" id="UP001152798">
    <property type="component" value="Chromosome 1"/>
</dbReference>
<organism evidence="1 2">
    <name type="scientific">Nezara viridula</name>
    <name type="common">Southern green stink bug</name>
    <name type="synonym">Cimex viridulus</name>
    <dbReference type="NCBI Taxonomy" id="85310"/>
    <lineage>
        <taxon>Eukaryota</taxon>
        <taxon>Metazoa</taxon>
        <taxon>Ecdysozoa</taxon>
        <taxon>Arthropoda</taxon>
        <taxon>Hexapoda</taxon>
        <taxon>Insecta</taxon>
        <taxon>Pterygota</taxon>
        <taxon>Neoptera</taxon>
        <taxon>Paraneoptera</taxon>
        <taxon>Hemiptera</taxon>
        <taxon>Heteroptera</taxon>
        <taxon>Panheteroptera</taxon>
        <taxon>Pentatomomorpha</taxon>
        <taxon>Pentatomoidea</taxon>
        <taxon>Pentatomidae</taxon>
        <taxon>Pentatominae</taxon>
        <taxon>Nezara</taxon>
    </lineage>
</organism>
<evidence type="ECO:0000313" key="2">
    <source>
        <dbReference type="Proteomes" id="UP001152798"/>
    </source>
</evidence>
<proteinExistence type="predicted"/>
<keyword evidence="2" id="KW-1185">Reference proteome</keyword>
<dbReference type="EMBL" id="OV725077">
    <property type="protein sequence ID" value="CAH1390005.1"/>
    <property type="molecule type" value="Genomic_DNA"/>
</dbReference>
<evidence type="ECO:0000313" key="1">
    <source>
        <dbReference type="EMBL" id="CAH1390005.1"/>
    </source>
</evidence>
<protein>
    <submittedName>
        <fullName evidence="1">Uncharacterized protein</fullName>
    </submittedName>
</protein>
<sequence>MPVQSCPVTVDPVHNKPHLTSAPVTVQPPSPCPNLFDNCFRESTLVFGLPAARACGKRSNGSRSLGDDSSSRTDISRYWLLVTPVGEFSFLSYLQMVGTEFQTAFLSKESSPAMNGTVAEEDQGCHVLRVSFTLSLDESSMVQGATTEKRVLSVK</sequence>
<dbReference type="AlphaFoldDB" id="A0A9P0E344"/>
<gene>
    <name evidence="1" type="ORF">NEZAVI_LOCUS1276</name>
</gene>
<name>A0A9P0E344_NEZVI</name>
<reference evidence="1" key="1">
    <citation type="submission" date="2022-01" db="EMBL/GenBank/DDBJ databases">
        <authorList>
            <person name="King R."/>
        </authorList>
    </citation>
    <scope>NUCLEOTIDE SEQUENCE</scope>
</reference>
<accession>A0A9P0E344</accession>